<dbReference type="SUPFAM" id="SSF54928">
    <property type="entry name" value="RNA-binding domain, RBD"/>
    <property type="match status" value="1"/>
</dbReference>
<feature type="domain" description="RRM" evidence="4">
    <location>
        <begin position="191"/>
        <end position="261"/>
    </location>
</feature>
<evidence type="ECO:0000313" key="5">
    <source>
        <dbReference type="EMBL" id="KAK7867746.1"/>
    </source>
</evidence>
<dbReference type="InterPro" id="IPR012677">
    <property type="entry name" value="Nucleotide-bd_a/b_plait_sf"/>
</dbReference>
<dbReference type="InterPro" id="IPR035979">
    <property type="entry name" value="RBD_domain_sf"/>
</dbReference>
<name>A0AAN9VRY2_9ORTH</name>
<dbReference type="CDD" id="cd00590">
    <property type="entry name" value="RRM_SF"/>
    <property type="match status" value="1"/>
</dbReference>
<dbReference type="SMART" id="SM00028">
    <property type="entry name" value="TPR"/>
    <property type="match status" value="3"/>
</dbReference>
<dbReference type="Pfam" id="PF00076">
    <property type="entry name" value="RRM_1"/>
    <property type="match status" value="1"/>
</dbReference>
<evidence type="ECO:0000313" key="6">
    <source>
        <dbReference type="Proteomes" id="UP001378592"/>
    </source>
</evidence>
<dbReference type="PANTHER" id="PTHR47678">
    <property type="entry name" value="TETRATRICOPEPTIDE REPEAT PROTEIN 31"/>
    <property type="match status" value="1"/>
</dbReference>
<proteinExistence type="predicted"/>
<dbReference type="Pfam" id="PF12895">
    <property type="entry name" value="ANAPC3"/>
    <property type="match status" value="1"/>
</dbReference>
<feature type="repeat" description="TPR" evidence="3">
    <location>
        <begin position="72"/>
        <end position="105"/>
    </location>
</feature>
<comment type="caution">
    <text evidence="5">The sequence shown here is derived from an EMBL/GenBank/DDBJ whole genome shotgun (WGS) entry which is preliminary data.</text>
</comment>
<accession>A0AAN9VRY2</accession>
<dbReference type="EMBL" id="JAZDUA010000111">
    <property type="protein sequence ID" value="KAK7867746.1"/>
    <property type="molecule type" value="Genomic_DNA"/>
</dbReference>
<dbReference type="Gene3D" id="1.25.40.10">
    <property type="entry name" value="Tetratricopeptide repeat domain"/>
    <property type="match status" value="1"/>
</dbReference>
<evidence type="ECO:0000256" key="2">
    <source>
        <dbReference type="PROSITE-ProRule" id="PRU00176"/>
    </source>
</evidence>
<evidence type="ECO:0000256" key="1">
    <source>
        <dbReference type="ARBA" id="ARBA00022884"/>
    </source>
</evidence>
<keyword evidence="3" id="KW-0802">TPR repeat</keyword>
<dbReference type="Gene3D" id="3.30.70.330">
    <property type="match status" value="1"/>
</dbReference>
<organism evidence="5 6">
    <name type="scientific">Gryllus longicercus</name>
    <dbReference type="NCBI Taxonomy" id="2509291"/>
    <lineage>
        <taxon>Eukaryota</taxon>
        <taxon>Metazoa</taxon>
        <taxon>Ecdysozoa</taxon>
        <taxon>Arthropoda</taxon>
        <taxon>Hexapoda</taxon>
        <taxon>Insecta</taxon>
        <taxon>Pterygota</taxon>
        <taxon>Neoptera</taxon>
        <taxon>Polyneoptera</taxon>
        <taxon>Orthoptera</taxon>
        <taxon>Ensifera</taxon>
        <taxon>Gryllidea</taxon>
        <taxon>Grylloidea</taxon>
        <taxon>Gryllidae</taxon>
        <taxon>Gryllinae</taxon>
        <taxon>Gryllus</taxon>
    </lineage>
</organism>
<protein>
    <recommendedName>
        <fullName evidence="4">RRM domain-containing protein</fullName>
    </recommendedName>
</protein>
<dbReference type="PANTHER" id="PTHR47678:SF4">
    <property type="entry name" value="SHOCK PROTEIN 70 (HSP70)-INTERACTING PROTEIN, PUTATIVE-RELATED"/>
    <property type="match status" value="1"/>
</dbReference>
<dbReference type="PROSITE" id="PS50102">
    <property type="entry name" value="RRM"/>
    <property type="match status" value="1"/>
</dbReference>
<dbReference type="SMART" id="SM00360">
    <property type="entry name" value="RRM"/>
    <property type="match status" value="1"/>
</dbReference>
<dbReference type="AlphaFoldDB" id="A0AAN9VRY2"/>
<keyword evidence="6" id="KW-1185">Reference proteome</keyword>
<dbReference type="GO" id="GO:0003723">
    <property type="term" value="F:RNA binding"/>
    <property type="evidence" value="ECO:0007669"/>
    <property type="project" value="UniProtKB-UniRule"/>
</dbReference>
<evidence type="ECO:0000259" key="4">
    <source>
        <dbReference type="PROSITE" id="PS50102"/>
    </source>
</evidence>
<dbReference type="InterPro" id="IPR019734">
    <property type="entry name" value="TPR_rpt"/>
</dbReference>
<sequence>MDGIEEIGKKAYQKQMWGAYEEAITLYSDAIKRHSNDARLLNNRCMCYLELKDFKRAMDDAENMILLFPQNKKSYFRKGEVLMNMEKYSQAEEAFKLVLKLEPRCEEAIRHILEVQTLELSKQTKYTKKNIIRALRMTNDVEQAEKLLKSGKFNAIMQELDEAVYYSEEEDDKSENEYDPFLDPSNPLGSTSLWVGNLTKEVTEQTLKNLFGKYGRLKSLKSNGQYAFINYFDAVGPAKAMKNLQGTIVGSKNIIIKFPDSSKKSVKPK</sequence>
<dbReference type="InterPro" id="IPR000504">
    <property type="entry name" value="RRM_dom"/>
</dbReference>
<dbReference type="PROSITE" id="PS50005">
    <property type="entry name" value="TPR"/>
    <property type="match status" value="1"/>
</dbReference>
<reference evidence="5 6" key="1">
    <citation type="submission" date="2024-03" db="EMBL/GenBank/DDBJ databases">
        <title>The genome assembly and annotation of the cricket Gryllus longicercus Weissman &amp; Gray.</title>
        <authorList>
            <person name="Szrajer S."/>
            <person name="Gray D."/>
            <person name="Ylla G."/>
        </authorList>
    </citation>
    <scope>NUCLEOTIDE SEQUENCE [LARGE SCALE GENOMIC DNA]</scope>
    <source>
        <strain evidence="5">DAG 2021-001</strain>
        <tissue evidence="5">Whole body minus gut</tissue>
    </source>
</reference>
<evidence type="ECO:0000256" key="3">
    <source>
        <dbReference type="PROSITE-ProRule" id="PRU00339"/>
    </source>
</evidence>
<dbReference type="Proteomes" id="UP001378592">
    <property type="component" value="Unassembled WGS sequence"/>
</dbReference>
<keyword evidence="1 2" id="KW-0694">RNA-binding</keyword>
<gene>
    <name evidence="5" type="ORF">R5R35_002249</name>
</gene>
<dbReference type="SUPFAM" id="SSF48452">
    <property type="entry name" value="TPR-like"/>
    <property type="match status" value="1"/>
</dbReference>
<dbReference type="InterPro" id="IPR011990">
    <property type="entry name" value="TPR-like_helical_dom_sf"/>
</dbReference>